<dbReference type="GO" id="GO:0008270">
    <property type="term" value="F:zinc ion binding"/>
    <property type="evidence" value="ECO:0007669"/>
    <property type="project" value="UniProtKB-KW"/>
</dbReference>
<dbReference type="AlphaFoldDB" id="A0A1X0NXN9"/>
<evidence type="ECO:0000256" key="3">
    <source>
        <dbReference type="ARBA" id="ARBA00022833"/>
    </source>
</evidence>
<evidence type="ECO:0000313" key="7">
    <source>
        <dbReference type="Proteomes" id="UP000192257"/>
    </source>
</evidence>
<feature type="domain" description="RanBP2-type" evidence="5">
    <location>
        <begin position="261"/>
        <end position="290"/>
    </location>
</feature>
<proteinExistence type="predicted"/>
<name>A0A1X0NXN9_9TRYP</name>
<evidence type="ECO:0000256" key="2">
    <source>
        <dbReference type="ARBA" id="ARBA00022771"/>
    </source>
</evidence>
<organism evidence="6 7">
    <name type="scientific">Trypanosoma theileri</name>
    <dbReference type="NCBI Taxonomy" id="67003"/>
    <lineage>
        <taxon>Eukaryota</taxon>
        <taxon>Discoba</taxon>
        <taxon>Euglenozoa</taxon>
        <taxon>Kinetoplastea</taxon>
        <taxon>Metakinetoplastina</taxon>
        <taxon>Trypanosomatida</taxon>
        <taxon>Trypanosomatidae</taxon>
        <taxon>Trypanosoma</taxon>
    </lineage>
</organism>
<dbReference type="PROSITE" id="PS50199">
    <property type="entry name" value="ZF_RANBP2_2"/>
    <property type="match status" value="1"/>
</dbReference>
<evidence type="ECO:0000313" key="6">
    <source>
        <dbReference type="EMBL" id="ORC89466.1"/>
    </source>
</evidence>
<keyword evidence="3" id="KW-0862">Zinc</keyword>
<reference evidence="6 7" key="1">
    <citation type="submission" date="2017-03" db="EMBL/GenBank/DDBJ databases">
        <title>An alternative strategy for trypanosome survival in the mammalian bloodstream revealed through genome and transcriptome analysis of the ubiquitous bovine parasite Trypanosoma (Megatrypanum) theileri.</title>
        <authorList>
            <person name="Kelly S."/>
            <person name="Ivens A."/>
            <person name="Mott A."/>
            <person name="O'Neill E."/>
            <person name="Emms D."/>
            <person name="Macleod O."/>
            <person name="Voorheis P."/>
            <person name="Matthews J."/>
            <person name="Matthews K."/>
            <person name="Carrington M."/>
        </authorList>
    </citation>
    <scope>NUCLEOTIDE SEQUENCE [LARGE SCALE GENOMIC DNA]</scope>
    <source>
        <strain evidence="6">Edinburgh</strain>
    </source>
</reference>
<evidence type="ECO:0000256" key="4">
    <source>
        <dbReference type="PROSITE-ProRule" id="PRU00322"/>
    </source>
</evidence>
<evidence type="ECO:0000256" key="1">
    <source>
        <dbReference type="ARBA" id="ARBA00022723"/>
    </source>
</evidence>
<dbReference type="RefSeq" id="XP_028883532.1">
    <property type="nucleotide sequence ID" value="XM_029025216.1"/>
</dbReference>
<sequence length="545" mass="60955">MRRWTLSVYSGYGALLLWRHFTGRVVVPPEHLHSKDEPSFISPSLRSAWYNDRETTTTTNKTTATPSSATATTTVVELPPWPVDDIEFNTRAPNGGHDIRRAQEKESAFYSTPEECNVSNPGSSTSLLESGLLLQPRPLTADQLSSLRQVELTEEGSAAVSSGGWVCGVCLQCMPHRSRSVCDHCYTVRHDAAAAVSRWRENPLTWFCSKCCEFNFDRDVVCRCCGVQRSVEVELRVVHHERVPAEIQRAAVGSVIVTRNRVSRWRCGGCAESNALQSSQCKSCHRERFDFSVICPSCKSSQQLSNAQMYGSEPTDRVHTTRIFGLHNCFPRLAPELRCGACRASLHGATASTRSDAWLCACGQVSNAAVVSCTRCRLPRRVAQNKTLEELLRVWDFAHTTNWYCEGCEHVNKASRHVVALERQGGTLTTTTTSTHGNGNENNSKKKETALKVARIVHGQSSCESCGLQWHHQSVNNGQHWRCACHKVNRCSDVRCQVCQLPAVDGIRSDVLSFWSRGDWYCLKCHRQNYREKVVCTCGETRPKE</sequence>
<dbReference type="VEuPathDB" id="TriTrypDB:TM35_000122410"/>
<dbReference type="InterPro" id="IPR001876">
    <property type="entry name" value="Znf_RanBP2"/>
</dbReference>
<keyword evidence="2 4" id="KW-0863">Zinc-finger</keyword>
<gene>
    <name evidence="6" type="ORF">TM35_000122410</name>
</gene>
<dbReference type="OrthoDB" id="238143at2759"/>
<dbReference type="EMBL" id="NBCO01000012">
    <property type="protein sequence ID" value="ORC89466.1"/>
    <property type="molecule type" value="Genomic_DNA"/>
</dbReference>
<comment type="caution">
    <text evidence="6">The sequence shown here is derived from an EMBL/GenBank/DDBJ whole genome shotgun (WGS) entry which is preliminary data.</text>
</comment>
<dbReference type="PROSITE" id="PS01358">
    <property type="entry name" value="ZF_RANBP2_1"/>
    <property type="match status" value="2"/>
</dbReference>
<keyword evidence="7" id="KW-1185">Reference proteome</keyword>
<dbReference type="Proteomes" id="UP000192257">
    <property type="component" value="Unassembled WGS sequence"/>
</dbReference>
<protein>
    <recommendedName>
        <fullName evidence="5">RanBP2-type domain-containing protein</fullName>
    </recommendedName>
</protein>
<dbReference type="GeneID" id="39984996"/>
<dbReference type="SMART" id="SM00547">
    <property type="entry name" value="ZnF_RBZ"/>
    <property type="match status" value="5"/>
</dbReference>
<evidence type="ECO:0000259" key="5">
    <source>
        <dbReference type="PROSITE" id="PS50199"/>
    </source>
</evidence>
<keyword evidence="1" id="KW-0479">Metal-binding</keyword>
<accession>A0A1X0NXN9</accession>